<protein>
    <recommendedName>
        <fullName evidence="2">VWFA domain-containing protein</fullName>
    </recommendedName>
</protein>
<accession>A0A0B7BD61</accession>
<dbReference type="EMBL" id="HACG01043386">
    <property type="protein sequence ID" value="CEK90251.1"/>
    <property type="molecule type" value="Transcribed_RNA"/>
</dbReference>
<dbReference type="Pfam" id="PF00092">
    <property type="entry name" value="VWA"/>
    <property type="match status" value="2"/>
</dbReference>
<dbReference type="SUPFAM" id="SSF53300">
    <property type="entry name" value="vWA-like"/>
    <property type="match status" value="2"/>
</dbReference>
<dbReference type="PANTHER" id="PTHR24020:SF84">
    <property type="entry name" value="VWFA DOMAIN-CONTAINING PROTEIN"/>
    <property type="match status" value="1"/>
</dbReference>
<feature type="domain" description="VWFA" evidence="2">
    <location>
        <begin position="635"/>
        <end position="809"/>
    </location>
</feature>
<dbReference type="InterPro" id="IPR036465">
    <property type="entry name" value="vWFA_dom_sf"/>
</dbReference>
<dbReference type="PROSITE" id="PS50234">
    <property type="entry name" value="VWFA"/>
    <property type="match status" value="2"/>
</dbReference>
<dbReference type="Gene3D" id="2.10.25.10">
    <property type="entry name" value="Laminin"/>
    <property type="match status" value="1"/>
</dbReference>
<proteinExistence type="predicted"/>
<evidence type="ECO:0000313" key="3">
    <source>
        <dbReference type="EMBL" id="CEK90251.1"/>
    </source>
</evidence>
<name>A0A0B7BD61_9EUPU</name>
<dbReference type="InterPro" id="IPR050525">
    <property type="entry name" value="ECM_Assembly_Org"/>
</dbReference>
<evidence type="ECO:0000256" key="1">
    <source>
        <dbReference type="SAM" id="SignalP"/>
    </source>
</evidence>
<dbReference type="CDD" id="cd01450">
    <property type="entry name" value="vWFA_subfamily_ECM"/>
    <property type="match status" value="2"/>
</dbReference>
<gene>
    <name evidence="3" type="primary">ORF175748</name>
</gene>
<evidence type="ECO:0000259" key="2">
    <source>
        <dbReference type="PROSITE" id="PS50234"/>
    </source>
</evidence>
<feature type="domain" description="VWFA" evidence="2">
    <location>
        <begin position="381"/>
        <end position="553"/>
    </location>
</feature>
<dbReference type="SMART" id="SM00327">
    <property type="entry name" value="VWA"/>
    <property type="match status" value="2"/>
</dbReference>
<dbReference type="InterPro" id="IPR002035">
    <property type="entry name" value="VWF_A"/>
</dbReference>
<reference evidence="3" key="1">
    <citation type="submission" date="2014-12" db="EMBL/GenBank/DDBJ databases">
        <title>Insight into the proteome of Arion vulgaris.</title>
        <authorList>
            <person name="Aradska J."/>
            <person name="Bulat T."/>
            <person name="Smidak R."/>
            <person name="Sarate P."/>
            <person name="Gangsoo J."/>
            <person name="Sialana F."/>
            <person name="Bilban M."/>
            <person name="Lubec G."/>
        </authorList>
    </citation>
    <scope>NUCLEOTIDE SEQUENCE</scope>
    <source>
        <tissue evidence="3">Skin</tissue>
    </source>
</reference>
<dbReference type="PANTHER" id="PTHR24020">
    <property type="entry name" value="COLLAGEN ALPHA"/>
    <property type="match status" value="1"/>
</dbReference>
<dbReference type="Gene3D" id="3.40.50.410">
    <property type="entry name" value="von Willebrand factor, type A domain"/>
    <property type="match status" value="2"/>
</dbReference>
<dbReference type="PRINTS" id="PR00453">
    <property type="entry name" value="VWFADOMAIN"/>
</dbReference>
<sequence length="816" mass="90381">MKMGLHVGAILVLISMMTTGTLGVLECSHNGQTYQNTEEFPHENGCAKYQCQFGTVVTYHEACGKEVDGNCYRLNFQFQANGQVYQCRKVLEGGVYVYKNEIAIPRIENCNDGGSSYQSLDKFKRGDECREYQCQNGVVVALDPACGRELDGNCHLLGETAEKDGTVYVCTNRTDDNAITFFEYKPVDPQPKGTRQCPTTAGTFQNFDIFIIPPLCHKRQCQNQNVKILQKQCAFKKDNITCKQQGEVWTQDGITYSCVFNETRQDPNAVILKKGFAKCKRSEQWYDTFAVHQRPHDCTYEQCQDGKTLPVQEGCMSSIDNQCHELNLVFKVKDTAFKCILNDEGLYRIVELDKDGNPIEKAEPTEAIPVFDRHCATFESDFIIVLDSSGSIVSTTFKKVLHFVSVLVSGFDIGPKNVRVGLLDFSDKVITVANLKDNDDFDSLNKSIYSTPFIGDTTNTHLAFNKILDENMFGRENGGRDEVPKIVIVITDGNSTEPEKTAKAAKSLQNLAEVIIIGVGYIKQEELNTIASRPEDIFIIGDYSQIFSLLVKLSEKTCEAIIVPTEPPPPPPTVPVVTAPPPPTVCPPVVVNPCQQVATRTADGFDCSCKDGYQVSANDSTQCEVTPCSNPIIADIIYVVDSSESIGGDNYVKALEFLVKLTIAFKSKPNDVRVACLVYSWGVQLVFDLSTFTNTDDIIKALLAAPYMEKSTLTHKGLLYIPNNELFSEARGGRPNAKDIVILQTDGASGVPNMTKRSADYVKSKGAHIITVGIGKEIKREELEYVASSLNATFYSESYGVLEYIQSELFQYACTV</sequence>
<dbReference type="AlphaFoldDB" id="A0A0B7BD61"/>
<feature type="chain" id="PRO_5002113616" description="VWFA domain-containing protein" evidence="1">
    <location>
        <begin position="24"/>
        <end position="816"/>
    </location>
</feature>
<feature type="signal peptide" evidence="1">
    <location>
        <begin position="1"/>
        <end position="23"/>
    </location>
</feature>
<organism evidence="3">
    <name type="scientific">Arion vulgaris</name>
    <dbReference type="NCBI Taxonomy" id="1028688"/>
    <lineage>
        <taxon>Eukaryota</taxon>
        <taxon>Metazoa</taxon>
        <taxon>Spiralia</taxon>
        <taxon>Lophotrochozoa</taxon>
        <taxon>Mollusca</taxon>
        <taxon>Gastropoda</taxon>
        <taxon>Heterobranchia</taxon>
        <taxon>Euthyneura</taxon>
        <taxon>Panpulmonata</taxon>
        <taxon>Eupulmonata</taxon>
        <taxon>Stylommatophora</taxon>
        <taxon>Helicina</taxon>
        <taxon>Arionoidea</taxon>
        <taxon>Arionidae</taxon>
        <taxon>Arion</taxon>
    </lineage>
</organism>
<keyword evidence="1" id="KW-0732">Signal</keyword>